<dbReference type="PANTHER" id="PTHR43162">
    <property type="match status" value="1"/>
</dbReference>
<reference evidence="2 3" key="1">
    <citation type="submission" date="2016-08" db="EMBL/GenBank/DDBJ databases">
        <title>Hymenobacter coccineus sp. nov., Hymenobacter lapidarius sp. nov. and Hymenobacter glacialis sp. nov., isolated from Antarctic soil.</title>
        <authorList>
            <person name="Sedlacek I."/>
            <person name="Kralova S."/>
            <person name="Kyrova K."/>
            <person name="Maslanova I."/>
            <person name="Stankova E."/>
            <person name="Vrbovska V."/>
            <person name="Nemec M."/>
            <person name="Bartak M."/>
            <person name="Svec P."/>
            <person name="Busse H.-J."/>
            <person name="Pantucek R."/>
        </authorList>
    </citation>
    <scope>NUCLEOTIDE SEQUENCE [LARGE SCALE GENOMIC DNA]</scope>
    <source>
        <strain evidence="2 3">CCM 8643</strain>
    </source>
</reference>
<dbReference type="SUPFAM" id="SSF51735">
    <property type="entry name" value="NAD(P)-binding Rossmann-fold domains"/>
    <property type="match status" value="1"/>
</dbReference>
<dbReference type="STRING" id="1908237.BEN47_14975"/>
<protein>
    <recommendedName>
        <fullName evidence="1">NmrA-like domain-containing protein</fullName>
    </recommendedName>
</protein>
<dbReference type="PANTHER" id="PTHR43162:SF1">
    <property type="entry name" value="PRESTALK A DIFFERENTIATION PROTEIN A"/>
    <property type="match status" value="1"/>
</dbReference>
<dbReference type="OrthoDB" id="9780595at2"/>
<name>A0A1G1T3H5_9BACT</name>
<dbReference type="Pfam" id="PF05368">
    <property type="entry name" value="NmrA"/>
    <property type="match status" value="1"/>
</dbReference>
<dbReference type="Gene3D" id="3.40.50.720">
    <property type="entry name" value="NAD(P)-binding Rossmann-like Domain"/>
    <property type="match status" value="1"/>
</dbReference>
<organism evidence="2 3">
    <name type="scientific">Hymenobacter lapidarius</name>
    <dbReference type="NCBI Taxonomy" id="1908237"/>
    <lineage>
        <taxon>Bacteria</taxon>
        <taxon>Pseudomonadati</taxon>
        <taxon>Bacteroidota</taxon>
        <taxon>Cytophagia</taxon>
        <taxon>Cytophagales</taxon>
        <taxon>Hymenobacteraceae</taxon>
        <taxon>Hymenobacter</taxon>
    </lineage>
</organism>
<gene>
    <name evidence="2" type="ORF">BEN47_14975</name>
</gene>
<feature type="domain" description="NmrA-like" evidence="1">
    <location>
        <begin position="7"/>
        <end position="237"/>
    </location>
</feature>
<evidence type="ECO:0000313" key="3">
    <source>
        <dbReference type="Proteomes" id="UP000176294"/>
    </source>
</evidence>
<dbReference type="InterPro" id="IPR036291">
    <property type="entry name" value="NAD(P)-bd_dom_sf"/>
</dbReference>
<keyword evidence="3" id="KW-1185">Reference proteome</keyword>
<sequence>MPSIPRLLLTGATGNVGGAALRELLRQRPAGTQLVVASREPEHDRAHLALGATDQIDVVPFDFTMPETIAPALRGVTGLLLVRPPAISDVARYLKPVVQAAVAAGVQHVVFLSLQGAQYNPFVPHHKVEGYLKKSGLRYSLLRPSFFMQNLSTTHRDDIRRRDQLLLPAGHARTSFVDAADVGTVAARLLLSPPAVSAGYELTGRTAFTYDEVAAQLSAVLGRPIRYHAASIRAFRAYERTKGTPPALINVMTGIYLAARFGLAAHVLAELAGLLGREPGTLRAFLERERACWLP</sequence>
<proteinExistence type="predicted"/>
<dbReference type="Gene3D" id="3.90.25.10">
    <property type="entry name" value="UDP-galactose 4-epimerase, domain 1"/>
    <property type="match status" value="1"/>
</dbReference>
<dbReference type="Proteomes" id="UP000176294">
    <property type="component" value="Unassembled WGS sequence"/>
</dbReference>
<evidence type="ECO:0000313" key="2">
    <source>
        <dbReference type="EMBL" id="OGX85415.1"/>
    </source>
</evidence>
<dbReference type="EMBL" id="MDZB01000106">
    <property type="protein sequence ID" value="OGX85415.1"/>
    <property type="molecule type" value="Genomic_DNA"/>
</dbReference>
<dbReference type="InterPro" id="IPR008030">
    <property type="entry name" value="NmrA-like"/>
</dbReference>
<dbReference type="RefSeq" id="WP_070728419.1">
    <property type="nucleotide sequence ID" value="NZ_MDZB01000106.1"/>
</dbReference>
<evidence type="ECO:0000259" key="1">
    <source>
        <dbReference type="Pfam" id="PF05368"/>
    </source>
</evidence>
<dbReference type="AlphaFoldDB" id="A0A1G1T3H5"/>
<dbReference type="InterPro" id="IPR051604">
    <property type="entry name" value="Ergot_Alk_Oxidoreductase"/>
</dbReference>
<accession>A0A1G1T3H5</accession>
<comment type="caution">
    <text evidence="2">The sequence shown here is derived from an EMBL/GenBank/DDBJ whole genome shotgun (WGS) entry which is preliminary data.</text>
</comment>